<dbReference type="NCBIfam" id="TIGR01865">
    <property type="entry name" value="cas_Csn1"/>
    <property type="match status" value="1"/>
</dbReference>
<evidence type="ECO:0000256" key="1">
    <source>
        <dbReference type="ARBA" id="ARBA00001946"/>
    </source>
</evidence>
<evidence type="ECO:0000313" key="15">
    <source>
        <dbReference type="Proteomes" id="UP000290243"/>
    </source>
</evidence>
<evidence type="ECO:0000256" key="5">
    <source>
        <dbReference type="ARBA" id="ARBA00022801"/>
    </source>
</evidence>
<feature type="binding site" evidence="12">
    <location>
        <position position="544"/>
    </location>
    <ligand>
        <name>Mg(2+)</name>
        <dbReference type="ChEBI" id="CHEBI:18420"/>
        <label>1</label>
    </ligand>
</feature>
<evidence type="ECO:0000256" key="11">
    <source>
        <dbReference type="ARBA" id="ARBA00046380"/>
    </source>
</evidence>
<comment type="similarity">
    <text evidence="12">Belongs to the CRISPR-associated Cas9 family.</text>
</comment>
<keyword evidence="9 12" id="KW-0238">DNA-binding</keyword>
<dbReference type="GO" id="GO:0046872">
    <property type="term" value="F:metal ion binding"/>
    <property type="evidence" value="ECO:0007669"/>
    <property type="project" value="UniProtKB-UniRule"/>
</dbReference>
<dbReference type="EMBL" id="LR215037">
    <property type="protein sequence ID" value="VEU75558.1"/>
    <property type="molecule type" value="Genomic_DNA"/>
</dbReference>
<feature type="domain" description="HNH Cas9-type" evidence="13">
    <location>
        <begin position="547"/>
        <end position="720"/>
    </location>
</feature>
<accession>A0A449B4V2</accession>
<dbReference type="GO" id="GO:0043571">
    <property type="term" value="P:maintenance of CRISPR repeat elements"/>
    <property type="evidence" value="ECO:0007669"/>
    <property type="project" value="UniProtKB-UniRule"/>
</dbReference>
<dbReference type="KEGG" id="mmau:NCTC10168_00484"/>
<dbReference type="InterPro" id="IPR036397">
    <property type="entry name" value="RNaseH_sf"/>
</dbReference>
<dbReference type="OrthoDB" id="9757607at2"/>
<feature type="active site" description="For RuvC-like nuclease domain" evidence="12">
    <location>
        <position position="11"/>
    </location>
</feature>
<evidence type="ECO:0000256" key="10">
    <source>
        <dbReference type="ARBA" id="ARBA00023211"/>
    </source>
</evidence>
<dbReference type="InterPro" id="IPR028629">
    <property type="entry name" value="Cas9"/>
</dbReference>
<feature type="binding site" evidence="12">
    <location>
        <position position="11"/>
    </location>
    <ligand>
        <name>Mg(2+)</name>
        <dbReference type="ChEBI" id="CHEBI:18420"/>
        <label>1</label>
    </ligand>
</feature>
<dbReference type="Proteomes" id="UP000290243">
    <property type="component" value="Chromosome"/>
</dbReference>
<gene>
    <name evidence="12" type="primary">cas9</name>
    <name evidence="14" type="ORF">NCTC10168_00484</name>
</gene>
<evidence type="ECO:0000256" key="8">
    <source>
        <dbReference type="ARBA" id="ARBA00023118"/>
    </source>
</evidence>
<comment type="function">
    <text evidence="12">CRISPR (clustered regularly interspaced short palindromic repeat) is an adaptive immune system that provides protection against mobile genetic elements (viruses, transposable elements and conjugative plasmids). CRISPR clusters contain spacers, sequences complementary to antecedent mobile elements, and target invading nucleic acids. CRISPR clusters are transcribed and processed into CRISPR RNA (crRNA). In type II CRISPR systems correct processing of pre-crRNA requires a trans-encoded small RNA (tracrRNA), endogenous ribonuclease 3 (rnc) and this protein. The tracrRNA serves as a guide for ribonuclease 3-aided processing of pre-crRNA. Subsequently Cas9/crRNA/tracrRNA endonucleolytically cleaves linear or circular dsDNA target complementary to the spacer; Cas9 is inactive in the absence of the 2 guide RNAs (gRNA). Cas9 recognizes the protospacer adjacent motif (PAM) in the CRISPR repeat sequences to help distinguish self versus nonself, as targets within the bacterial CRISPR locus do not have PAMs. PAM recognition is also required for catalytic activity.</text>
</comment>
<feature type="binding site" evidence="12">
    <location>
        <position position="11"/>
    </location>
    <ligand>
        <name>Mg(2+)</name>
        <dbReference type="ChEBI" id="CHEBI:18420"/>
        <label>2</label>
    </ligand>
</feature>
<evidence type="ECO:0000256" key="6">
    <source>
        <dbReference type="ARBA" id="ARBA00022842"/>
    </source>
</evidence>
<dbReference type="RefSeq" id="WP_129646764.1">
    <property type="nucleotide sequence ID" value="NZ_LR215037.1"/>
</dbReference>
<dbReference type="EC" id="3.1.-.-" evidence="12"/>
<evidence type="ECO:0000256" key="7">
    <source>
        <dbReference type="ARBA" id="ARBA00022884"/>
    </source>
</evidence>
<dbReference type="AlphaFoldDB" id="A0A449B4V2"/>
<keyword evidence="3 12" id="KW-0479">Metal-binding</keyword>
<dbReference type="GO" id="GO:0003723">
    <property type="term" value="F:RNA binding"/>
    <property type="evidence" value="ECO:0007669"/>
    <property type="project" value="UniProtKB-UniRule"/>
</dbReference>
<keyword evidence="7 12" id="KW-0694">RNA-binding</keyword>
<keyword evidence="8 12" id="KW-0051">Antiviral defense</keyword>
<organism evidence="14 15">
    <name type="scientific">Mycoplasmopsis maculosa</name>
    <dbReference type="NCBI Taxonomy" id="114885"/>
    <lineage>
        <taxon>Bacteria</taxon>
        <taxon>Bacillati</taxon>
        <taxon>Mycoplasmatota</taxon>
        <taxon>Mycoplasmoidales</taxon>
        <taxon>Metamycoplasmataceae</taxon>
        <taxon>Mycoplasmopsis</taxon>
    </lineage>
</organism>
<comment type="subunit">
    <text evidence="11 12">Monomer. Binds crRNA and tracrRNA.</text>
</comment>
<evidence type="ECO:0000256" key="9">
    <source>
        <dbReference type="ARBA" id="ARBA00023125"/>
    </source>
</evidence>
<dbReference type="InterPro" id="IPR041383">
    <property type="entry name" value="RuvC_III"/>
</dbReference>
<dbReference type="Gene3D" id="3.30.420.10">
    <property type="entry name" value="Ribonuclease H-like superfamily/Ribonuclease H"/>
    <property type="match status" value="2"/>
</dbReference>
<dbReference type="GO" id="GO:0004519">
    <property type="term" value="F:endonuclease activity"/>
    <property type="evidence" value="ECO:0007669"/>
    <property type="project" value="UniProtKB-UniRule"/>
</dbReference>
<evidence type="ECO:0000259" key="13">
    <source>
        <dbReference type="PROSITE" id="PS51749"/>
    </source>
</evidence>
<dbReference type="PROSITE" id="PS51749">
    <property type="entry name" value="HNH_CAS9"/>
    <property type="match status" value="1"/>
</dbReference>
<comment type="cofactor">
    <cofactor evidence="1 12">
        <name>Mg(2+)</name>
        <dbReference type="ChEBI" id="CHEBI:18420"/>
    </cofactor>
</comment>
<name>A0A449B4V2_9BACT</name>
<sequence length="1162" mass="137856">MSKKDISISFDIGVGSVGWAVIDEKTNDILKWGVRLFEQVNKEQAGERRIKRSLRRRIRRMQYRNRKFYRLIVRTKDLFNKNNVDEVKQTIKYLSTKYSNILDLKVKALSEQITSDELIFVLHSYLKHRGYFYVDKDDNNKNRNNEEINKLSEQNNKFPSIIIKEMYDKYKFSRSELYEGKKISNPKWVEEIEHLFNIQKITNEDFKNTYINNLFKAVREFSKGPGSENSPTQYGLYRKNKDGIVEKIGENLWDITTKKCEIFPEEKADLSHSIRYEIFSLLENINNLRFNHIKDWKIDNESKIELLNLIFSKMWESKIKYPTISLELNKNKVLNKSINLYLDKNNLQIMDGGKFNYESIYNLENLFTLIKYIKETMPNISNFISFESLDLFINELDNIISCLYNEQNIEKRIIILKSILKESKIFGQYFNDDFINILANSKKLMLSKVGSYSKKALKMFIDNMLKTSDNSIKIKFDKIRDKTIALKNSFKQTKYINEKSINNFALPSDVKNPMIEAIKVFNKIKKLYSNEWEIKNIYVEMARENNSKSYKDYVNSMLENFTNDKEKWLLKLLEDKNIKEEIYKNNTLEKLILWEQQDHIDIYDGEELDVYQIINNPSYTEIDHIIPYSQSLNNSRSNKVITKSKNNSLKSNELAYTFVKRNSEWFNKYIQKCKDIFNEKRLTKNTFPFTSKKELKDKLDNLLLEDLSSTKQKEFISRNLNDTRYVTKLFINYLKDYSLANNNCFNVSAINGQITSYIRKNAKKLLKNKSYYDWYIKDRNIYSHHAIDASIIGLYLNNSKSSLKNLKIDSLHYELFDDNGETSLVDRLTGEILKFDDFKNSKEAVKLAKINEIVNICDEKITNKYNEIAFSRKPVTNNNKELFNQKLYGLLSLENINYKIAKFNLIKKDERAKNSAKETQPFKNFFGIDPNKKSDLLIYKHSIKEYNKLNEIFLNFKEKKSPFEEYMKDLKEKKIFNGDFIDKLLQAKKVLLIHNNEKTSYSVVKNLKYIDSKVETIFLNKKQNNKSFNENMNWISVLVYKNNKNKYSIIRVNPEIYKFKKEKVNFINEDKLIKEKLNKIKIKNNISLDSKPVMILKKGSIFQRKNDETIWYVTGSNAQRIELNRIDKNKENSNYRNMPSVNVLIDNYIPLEIDILGNIYKK</sequence>
<dbReference type="InterPro" id="IPR003615">
    <property type="entry name" value="HNH_nuc"/>
</dbReference>
<feature type="active site" description="Proton acceptor for HNH nuclease domain" evidence="12">
    <location>
        <position position="624"/>
    </location>
</feature>
<keyword evidence="6 12" id="KW-0460">Magnesium</keyword>
<dbReference type="GO" id="GO:0016787">
    <property type="term" value="F:hydrolase activity"/>
    <property type="evidence" value="ECO:0007669"/>
    <property type="project" value="UniProtKB-KW"/>
</dbReference>
<proteinExistence type="inferred from homology"/>
<evidence type="ECO:0000256" key="2">
    <source>
        <dbReference type="ARBA" id="ARBA00022722"/>
    </source>
</evidence>
<feature type="binding site" evidence="12">
    <location>
        <position position="540"/>
    </location>
    <ligand>
        <name>Mg(2+)</name>
        <dbReference type="ChEBI" id="CHEBI:18420"/>
        <label>1</label>
    </ligand>
</feature>
<keyword evidence="15" id="KW-1185">Reference proteome</keyword>
<dbReference type="HAMAP" id="MF_01480">
    <property type="entry name" value="Cas9"/>
    <property type="match status" value="1"/>
</dbReference>
<feature type="binding site" evidence="12">
    <location>
        <position position="785"/>
    </location>
    <ligand>
        <name>Mg(2+)</name>
        <dbReference type="ChEBI" id="CHEBI:18420"/>
        <label>2</label>
    </ligand>
</feature>
<evidence type="ECO:0000256" key="12">
    <source>
        <dbReference type="HAMAP-Rule" id="MF_01480"/>
    </source>
</evidence>
<keyword evidence="4 12" id="KW-0255">Endonuclease</keyword>
<dbReference type="GO" id="GO:0003677">
    <property type="term" value="F:DNA binding"/>
    <property type="evidence" value="ECO:0007669"/>
    <property type="project" value="UniProtKB-UniRule"/>
</dbReference>
<evidence type="ECO:0000256" key="4">
    <source>
        <dbReference type="ARBA" id="ARBA00022759"/>
    </source>
</evidence>
<feature type="binding site" evidence="12">
    <location>
        <position position="544"/>
    </location>
    <ligand>
        <name>Mg(2+)</name>
        <dbReference type="ChEBI" id="CHEBI:18420"/>
        <label>2</label>
    </ligand>
</feature>
<keyword evidence="2 12" id="KW-0540">Nuclease</keyword>
<dbReference type="Pfam" id="PF18541">
    <property type="entry name" value="RuvC_III"/>
    <property type="match status" value="1"/>
</dbReference>
<comment type="domain">
    <text evidence="12">Has 2 endonuclease domains. The discontinuous RuvC-like domain cleaves the target DNA noncomplementary to crRNA while the HNH nuclease domain cleaves the target DNA complementary to crRNA.</text>
</comment>
<dbReference type="GO" id="GO:0051607">
    <property type="term" value="P:defense response to virus"/>
    <property type="evidence" value="ECO:0007669"/>
    <property type="project" value="UniProtKB-UniRule"/>
</dbReference>
<reference evidence="14 15" key="1">
    <citation type="submission" date="2019-01" db="EMBL/GenBank/DDBJ databases">
        <authorList>
            <consortium name="Pathogen Informatics"/>
        </authorList>
    </citation>
    <scope>NUCLEOTIDE SEQUENCE [LARGE SCALE GENOMIC DNA]</scope>
    <source>
        <strain evidence="14 15">NCTC10168</strain>
    </source>
</reference>
<keyword evidence="10" id="KW-0464">Manganese</keyword>
<protein>
    <recommendedName>
        <fullName evidence="12">CRISPR-associated endonuclease Cas9</fullName>
        <ecNumber evidence="12">3.1.-.-</ecNumber>
    </recommendedName>
</protein>
<evidence type="ECO:0000313" key="14">
    <source>
        <dbReference type="EMBL" id="VEU75558.1"/>
    </source>
</evidence>
<keyword evidence="5 12" id="KW-0378">Hydrolase</keyword>
<evidence type="ECO:0000256" key="3">
    <source>
        <dbReference type="ARBA" id="ARBA00022723"/>
    </source>
</evidence>
<dbReference type="InterPro" id="IPR033114">
    <property type="entry name" value="HNH_CAS9"/>
</dbReference>
<dbReference type="Pfam" id="PF13395">
    <property type="entry name" value="HNH_4"/>
    <property type="match status" value="1"/>
</dbReference>